<dbReference type="EMBL" id="JANUXX010000001">
    <property type="protein sequence ID" value="MCS4487575.1"/>
    <property type="molecule type" value="Genomic_DNA"/>
</dbReference>
<gene>
    <name evidence="1" type="ORF">NXS10_01095</name>
</gene>
<evidence type="ECO:0000313" key="1">
    <source>
        <dbReference type="EMBL" id="MCS4487575.1"/>
    </source>
</evidence>
<sequence>MKLGVKLALEILQNKEIITKENFEKLKITSGFAVNQAFRETMGTAD</sequence>
<dbReference type="RefSeq" id="WP_259136723.1">
    <property type="nucleotide sequence ID" value="NZ_JANUXX010000001.1"/>
</dbReference>
<keyword evidence="2" id="KW-1185">Reference proteome</keyword>
<name>A0ABT2F6W2_9STRE</name>
<protein>
    <submittedName>
        <fullName evidence="1">Uncharacterized protein</fullName>
    </submittedName>
</protein>
<accession>A0ABT2F6W2</accession>
<proteinExistence type="predicted"/>
<evidence type="ECO:0000313" key="2">
    <source>
        <dbReference type="Proteomes" id="UP001206548"/>
    </source>
</evidence>
<organism evidence="1 2">
    <name type="scientific">Streptococcus sciuri</name>
    <dbReference type="NCBI Taxonomy" id="2973939"/>
    <lineage>
        <taxon>Bacteria</taxon>
        <taxon>Bacillati</taxon>
        <taxon>Bacillota</taxon>
        <taxon>Bacilli</taxon>
        <taxon>Lactobacillales</taxon>
        <taxon>Streptococcaceae</taxon>
        <taxon>Streptococcus</taxon>
    </lineage>
</organism>
<comment type="caution">
    <text evidence="1">The sequence shown here is derived from an EMBL/GenBank/DDBJ whole genome shotgun (WGS) entry which is preliminary data.</text>
</comment>
<dbReference type="Proteomes" id="UP001206548">
    <property type="component" value="Unassembled WGS sequence"/>
</dbReference>
<reference evidence="1 2" key="1">
    <citation type="journal article" date="2023" name="Int. J. Syst. Evol. Microbiol.">
        <title>Streptococcus sciuri sp. nov., Staphylococcus marylandisciuri sp. nov. and Staphylococcus americanisciuri sp. nov., isolated from faeces of eastern grey squirrel (Sciurus carolinensis).</title>
        <authorList>
            <person name="Volokhov D.V."/>
            <person name="Zagorodnyaya T.A."/>
            <person name="Furtak V.A."/>
            <person name="Nattanmai G."/>
            <person name="Randall L."/>
            <person name="Jose S."/>
            <person name="Gao Y."/>
            <person name="Eisenberg T."/>
            <person name="Delmonte P."/>
            <person name="Blom J."/>
            <person name="Mitchell K.K."/>
        </authorList>
    </citation>
    <scope>NUCLEOTIDE SEQUENCE [LARGE SCALE GENOMIC DNA]</scope>
    <source>
        <strain evidence="1 2">SQ9-PEA</strain>
    </source>
</reference>